<keyword evidence="2" id="KW-0812">Transmembrane</keyword>
<dbReference type="EMBL" id="BMNT01000046">
    <property type="protein sequence ID" value="GGL13547.1"/>
    <property type="molecule type" value="Genomic_DNA"/>
</dbReference>
<dbReference type="Pfam" id="PF19953">
    <property type="entry name" value="EACC1"/>
    <property type="match status" value="1"/>
</dbReference>
<feature type="compositionally biased region" description="Gly residues" evidence="1">
    <location>
        <begin position="260"/>
        <end position="277"/>
    </location>
</feature>
<keyword evidence="2" id="KW-1133">Transmembrane helix</keyword>
<gene>
    <name evidence="3" type="ORF">GCM10007964_64570</name>
</gene>
<reference evidence="3" key="2">
    <citation type="submission" date="2020-09" db="EMBL/GenBank/DDBJ databases">
        <authorList>
            <person name="Sun Q."/>
            <person name="Ohkuma M."/>
        </authorList>
    </citation>
    <scope>NUCLEOTIDE SEQUENCE</scope>
    <source>
        <strain evidence="3">JCM 13064</strain>
    </source>
</reference>
<name>A0A917RLR8_9ACTN</name>
<dbReference type="AlphaFoldDB" id="A0A917RLR8"/>
<feature type="region of interest" description="Disordered" evidence="1">
    <location>
        <begin position="1"/>
        <end position="99"/>
    </location>
</feature>
<evidence type="ECO:0000256" key="2">
    <source>
        <dbReference type="SAM" id="Phobius"/>
    </source>
</evidence>
<accession>A0A917RLR8</accession>
<dbReference type="InterPro" id="IPR045428">
    <property type="entry name" value="EACC1"/>
</dbReference>
<reference evidence="3" key="1">
    <citation type="journal article" date="2014" name="Int. J. Syst. Evol. Microbiol.">
        <title>Complete genome sequence of Corynebacterium casei LMG S-19264T (=DSM 44701T), isolated from a smear-ripened cheese.</title>
        <authorList>
            <consortium name="US DOE Joint Genome Institute (JGI-PGF)"/>
            <person name="Walter F."/>
            <person name="Albersmeier A."/>
            <person name="Kalinowski J."/>
            <person name="Ruckert C."/>
        </authorList>
    </citation>
    <scope>NUCLEOTIDE SEQUENCE</scope>
    <source>
        <strain evidence="3">JCM 13064</strain>
    </source>
</reference>
<feature type="transmembrane region" description="Helical" evidence="2">
    <location>
        <begin position="167"/>
        <end position="189"/>
    </location>
</feature>
<organism evidence="3 4">
    <name type="scientific">Sphaerisporangium melleum</name>
    <dbReference type="NCBI Taxonomy" id="321316"/>
    <lineage>
        <taxon>Bacteria</taxon>
        <taxon>Bacillati</taxon>
        <taxon>Actinomycetota</taxon>
        <taxon>Actinomycetes</taxon>
        <taxon>Streptosporangiales</taxon>
        <taxon>Streptosporangiaceae</taxon>
        <taxon>Sphaerisporangium</taxon>
    </lineage>
</organism>
<comment type="caution">
    <text evidence="3">The sequence shown here is derived from an EMBL/GenBank/DDBJ whole genome shotgun (WGS) entry which is preliminary data.</text>
</comment>
<evidence type="ECO:0000313" key="4">
    <source>
        <dbReference type="Proteomes" id="UP000645217"/>
    </source>
</evidence>
<feature type="region of interest" description="Disordered" evidence="1">
    <location>
        <begin position="239"/>
        <end position="290"/>
    </location>
</feature>
<proteinExistence type="predicted"/>
<dbReference type="Proteomes" id="UP000645217">
    <property type="component" value="Unassembled WGS sequence"/>
</dbReference>
<sequence length="290" mass="29531">MEDAKPFPTPLAHGARPCRAAPGPDARGGDLTRRPVRPIDSPAPRPRSAPSAPLQCPRSLAHLGSPGKDRLRRAVPVTTGRARRTSKNQGVPIRCRRDERAAAQGSGAAGLRGGACVEVSITVVSDEPALDLDDLRGWLDGERDLRGRVTAVPAPPPEGVLGPVVDVLLVALGPAGAVTGLVAVLVTWVRRRPHPNVTVEVTRPDGGTLKVSGTDLDGLDGELIARYMDRAAAILNGEGAPAVADPGEPPALPGSKDAPGGAGRAPRTGGGTGGGGRASRARSGPGAQGR</sequence>
<protein>
    <submittedName>
        <fullName evidence="3">Uncharacterized protein</fullName>
    </submittedName>
</protein>
<keyword evidence="2" id="KW-0472">Membrane</keyword>
<evidence type="ECO:0000313" key="3">
    <source>
        <dbReference type="EMBL" id="GGL13547.1"/>
    </source>
</evidence>
<keyword evidence="4" id="KW-1185">Reference proteome</keyword>
<feature type="compositionally biased region" description="Low complexity" evidence="1">
    <location>
        <begin position="281"/>
        <end position="290"/>
    </location>
</feature>
<evidence type="ECO:0000256" key="1">
    <source>
        <dbReference type="SAM" id="MobiDB-lite"/>
    </source>
</evidence>